<dbReference type="Gene3D" id="3.40.50.2300">
    <property type="match status" value="1"/>
</dbReference>
<dbReference type="RefSeq" id="WP_267535408.1">
    <property type="nucleotide sequence ID" value="NZ_JAPNKA010000001.1"/>
</dbReference>
<keyword evidence="5" id="KW-1185">Reference proteome</keyword>
<dbReference type="InterPro" id="IPR001789">
    <property type="entry name" value="Sig_transdc_resp-reg_receiver"/>
</dbReference>
<keyword evidence="1 2" id="KW-0597">Phosphoprotein</keyword>
<gene>
    <name evidence="4" type="ORF">OV287_18775</name>
</gene>
<dbReference type="EMBL" id="JAPNKA010000001">
    <property type="protein sequence ID" value="MCY1076525.1"/>
    <property type="molecule type" value="Genomic_DNA"/>
</dbReference>
<dbReference type="InterPro" id="IPR011006">
    <property type="entry name" value="CheY-like_superfamily"/>
</dbReference>
<feature type="domain" description="Response regulatory" evidence="3">
    <location>
        <begin position="3"/>
        <end position="113"/>
    </location>
</feature>
<name>A0ABT4A4G1_9BACT</name>
<dbReference type="PANTHER" id="PTHR44591:SF3">
    <property type="entry name" value="RESPONSE REGULATORY DOMAIN-CONTAINING PROTEIN"/>
    <property type="match status" value="1"/>
</dbReference>
<organism evidence="4 5">
    <name type="scientific">Archangium lansingense</name>
    <dbReference type="NCBI Taxonomy" id="2995310"/>
    <lineage>
        <taxon>Bacteria</taxon>
        <taxon>Pseudomonadati</taxon>
        <taxon>Myxococcota</taxon>
        <taxon>Myxococcia</taxon>
        <taxon>Myxococcales</taxon>
        <taxon>Cystobacterineae</taxon>
        <taxon>Archangiaceae</taxon>
        <taxon>Archangium</taxon>
    </lineage>
</organism>
<sequence>MKSILLVDDDPDLIEIYTELLEQLGFSITSAPDGQEALALAPRLQPDLIITDVSMPRMNGLELCQRLRAHEQLRNIPLIIHSSEVNLLVPHGEVFLPKPCELSALLTRIDQMLASPQDDPVLASVA</sequence>
<accession>A0ABT4A4G1</accession>
<dbReference type="Pfam" id="PF00072">
    <property type="entry name" value="Response_reg"/>
    <property type="match status" value="1"/>
</dbReference>
<dbReference type="PANTHER" id="PTHR44591">
    <property type="entry name" value="STRESS RESPONSE REGULATOR PROTEIN 1"/>
    <property type="match status" value="1"/>
</dbReference>
<dbReference type="PROSITE" id="PS50110">
    <property type="entry name" value="RESPONSE_REGULATORY"/>
    <property type="match status" value="1"/>
</dbReference>
<reference evidence="4 5" key="1">
    <citation type="submission" date="2022-11" db="EMBL/GenBank/DDBJ databases">
        <title>Minimal conservation of predation-associated metabolite biosynthetic gene clusters underscores biosynthetic potential of Myxococcota including descriptions for ten novel species: Archangium lansinium sp. nov., Myxococcus landrumus sp. nov., Nannocystis bai.</title>
        <authorList>
            <person name="Ahearne A."/>
            <person name="Stevens C."/>
            <person name="Phillips K."/>
        </authorList>
    </citation>
    <scope>NUCLEOTIDE SEQUENCE [LARGE SCALE GENOMIC DNA]</scope>
    <source>
        <strain evidence="4 5">MIWBW</strain>
    </source>
</reference>
<evidence type="ECO:0000313" key="4">
    <source>
        <dbReference type="EMBL" id="MCY1076525.1"/>
    </source>
</evidence>
<evidence type="ECO:0000256" key="1">
    <source>
        <dbReference type="ARBA" id="ARBA00022553"/>
    </source>
</evidence>
<evidence type="ECO:0000259" key="3">
    <source>
        <dbReference type="PROSITE" id="PS50110"/>
    </source>
</evidence>
<protein>
    <submittedName>
        <fullName evidence="4">Response regulator</fullName>
    </submittedName>
</protein>
<dbReference type="InterPro" id="IPR050595">
    <property type="entry name" value="Bact_response_regulator"/>
</dbReference>
<proteinExistence type="predicted"/>
<feature type="modified residue" description="4-aspartylphosphate" evidence="2">
    <location>
        <position position="52"/>
    </location>
</feature>
<evidence type="ECO:0000313" key="5">
    <source>
        <dbReference type="Proteomes" id="UP001207654"/>
    </source>
</evidence>
<evidence type="ECO:0000256" key="2">
    <source>
        <dbReference type="PROSITE-ProRule" id="PRU00169"/>
    </source>
</evidence>
<dbReference type="SUPFAM" id="SSF52172">
    <property type="entry name" value="CheY-like"/>
    <property type="match status" value="1"/>
</dbReference>
<dbReference type="Proteomes" id="UP001207654">
    <property type="component" value="Unassembled WGS sequence"/>
</dbReference>
<comment type="caution">
    <text evidence="4">The sequence shown here is derived from an EMBL/GenBank/DDBJ whole genome shotgun (WGS) entry which is preliminary data.</text>
</comment>
<dbReference type="SMART" id="SM00448">
    <property type="entry name" value="REC"/>
    <property type="match status" value="1"/>
</dbReference>